<accession>A0A8J2ZYH2</accession>
<dbReference type="AlphaFoldDB" id="A0A8J2ZYH2"/>
<protein>
    <submittedName>
        <fullName evidence="1">Uncharacterized protein</fullName>
    </submittedName>
</protein>
<reference evidence="1" key="2">
    <citation type="submission" date="2020-09" db="EMBL/GenBank/DDBJ databases">
        <authorList>
            <person name="Sun Q."/>
            <person name="Zhou Y."/>
        </authorList>
    </citation>
    <scope>NUCLEOTIDE SEQUENCE</scope>
    <source>
        <strain evidence="1">CGMCC 1.12777</strain>
    </source>
</reference>
<evidence type="ECO:0000313" key="1">
    <source>
        <dbReference type="EMBL" id="GGH86857.1"/>
    </source>
</evidence>
<evidence type="ECO:0000313" key="2">
    <source>
        <dbReference type="Proteomes" id="UP000656813"/>
    </source>
</evidence>
<dbReference type="InterPro" id="IPR027417">
    <property type="entry name" value="P-loop_NTPase"/>
</dbReference>
<comment type="caution">
    <text evidence="1">The sequence shown here is derived from an EMBL/GenBank/DDBJ whole genome shotgun (WGS) entry which is preliminary data.</text>
</comment>
<proteinExistence type="predicted"/>
<dbReference type="EMBL" id="BMFV01000035">
    <property type="protein sequence ID" value="GGH86857.1"/>
    <property type="molecule type" value="Genomic_DNA"/>
</dbReference>
<sequence length="76" mass="8764">MLIFILQFLRAFQEARVTVVAGENDSGKSTIGKLIYLVIRGLSKYKEEFEADRIELLINLTDRIYFEVRGNIGVLR</sequence>
<dbReference type="SUPFAM" id="SSF52540">
    <property type="entry name" value="P-loop containing nucleoside triphosphate hydrolases"/>
    <property type="match status" value="1"/>
</dbReference>
<dbReference type="Proteomes" id="UP000656813">
    <property type="component" value="Unassembled WGS sequence"/>
</dbReference>
<keyword evidence="2" id="KW-1185">Reference proteome</keyword>
<organism evidence="1 2">
    <name type="scientific">Pullulanibacillus pueri</name>
    <dbReference type="NCBI Taxonomy" id="1437324"/>
    <lineage>
        <taxon>Bacteria</taxon>
        <taxon>Bacillati</taxon>
        <taxon>Bacillota</taxon>
        <taxon>Bacilli</taxon>
        <taxon>Bacillales</taxon>
        <taxon>Sporolactobacillaceae</taxon>
        <taxon>Pullulanibacillus</taxon>
    </lineage>
</organism>
<name>A0A8J2ZYH2_9BACL</name>
<reference evidence="1" key="1">
    <citation type="journal article" date="2014" name="Int. J. Syst. Evol. Microbiol.">
        <title>Complete genome sequence of Corynebacterium casei LMG S-19264T (=DSM 44701T), isolated from a smear-ripened cheese.</title>
        <authorList>
            <consortium name="US DOE Joint Genome Institute (JGI-PGF)"/>
            <person name="Walter F."/>
            <person name="Albersmeier A."/>
            <person name="Kalinowski J."/>
            <person name="Ruckert C."/>
        </authorList>
    </citation>
    <scope>NUCLEOTIDE SEQUENCE</scope>
    <source>
        <strain evidence="1">CGMCC 1.12777</strain>
    </source>
</reference>
<gene>
    <name evidence="1" type="ORF">GCM10007096_35530</name>
</gene>